<dbReference type="PANTHER" id="PTHR42307">
    <property type="entry name" value="PUP DEAMIDASE/DEPUPYLASE"/>
    <property type="match status" value="1"/>
</dbReference>
<keyword evidence="5 7" id="KW-0067">ATP-binding</keyword>
<dbReference type="HAMAP" id="MF_02111">
    <property type="entry name" value="Pup_ligase"/>
    <property type="match status" value="1"/>
</dbReference>
<keyword evidence="1 7" id="KW-0436">Ligase</keyword>
<dbReference type="GO" id="GO:0000287">
    <property type="term" value="F:magnesium ion binding"/>
    <property type="evidence" value="ECO:0007669"/>
    <property type="project" value="UniProtKB-UniRule"/>
</dbReference>
<dbReference type="GO" id="GO:0010498">
    <property type="term" value="P:proteasomal protein catabolic process"/>
    <property type="evidence" value="ECO:0007669"/>
    <property type="project" value="UniProtKB-UniRule"/>
</dbReference>
<feature type="binding site" evidence="7">
    <location>
        <position position="12"/>
    </location>
    <ligand>
        <name>Mg(2+)</name>
        <dbReference type="ChEBI" id="CHEBI:18420"/>
    </ligand>
</feature>
<dbReference type="GO" id="GO:0016879">
    <property type="term" value="F:ligase activity, forming carbon-nitrogen bonds"/>
    <property type="evidence" value="ECO:0007669"/>
    <property type="project" value="UniProtKB-UniRule"/>
</dbReference>
<evidence type="ECO:0000256" key="2">
    <source>
        <dbReference type="ARBA" id="ARBA00022723"/>
    </source>
</evidence>
<keyword evidence="9" id="KW-0647">Proteasome</keyword>
<keyword evidence="6 7" id="KW-0460">Magnesium</keyword>
<dbReference type="GO" id="GO:0000502">
    <property type="term" value="C:proteasome complex"/>
    <property type="evidence" value="ECO:0007669"/>
    <property type="project" value="UniProtKB-KW"/>
</dbReference>
<comment type="function">
    <text evidence="7">Catalyzes the covalent attachment of the prokaryotic ubiquitin-like protein modifier Pup to the proteasomal substrate proteins, thereby targeting them for proteasomal degradation. This tagging system is termed pupylation. The ligation reaction involves the side-chain carboxylate of the C-terminal glutamate of Pup and the side-chain amino group of a substrate lysine.</text>
</comment>
<comment type="caution">
    <text evidence="9">The sequence shown here is derived from an EMBL/GenBank/DDBJ whole genome shotgun (WGS) entry which is preliminary data.</text>
</comment>
<feature type="active site" description="Proton acceptor" evidence="7">
    <location>
        <position position="60"/>
    </location>
</feature>
<name>A0A7W7M2Y4_9MICC</name>
<dbReference type="RefSeq" id="WP_184241165.1">
    <property type="nucleotide sequence ID" value="NZ_JACHNA010000001.1"/>
</dbReference>
<dbReference type="AlphaFoldDB" id="A0A7W7M2Y4"/>
<dbReference type="EMBL" id="JACHNA010000001">
    <property type="protein sequence ID" value="MBB4735256.1"/>
    <property type="molecule type" value="Genomic_DNA"/>
</dbReference>
<dbReference type="PANTHER" id="PTHR42307:SF3">
    <property type="entry name" value="PUP--PROTEIN LIGASE"/>
    <property type="match status" value="1"/>
</dbReference>
<proteinExistence type="inferred from homology"/>
<gene>
    <name evidence="7" type="primary">pafA</name>
    <name evidence="9" type="ORF">HDA30_000764</name>
</gene>
<dbReference type="GO" id="GO:0070490">
    <property type="term" value="P:protein pupylation"/>
    <property type="evidence" value="ECO:0007669"/>
    <property type="project" value="UniProtKB-UniRule"/>
</dbReference>
<evidence type="ECO:0000256" key="7">
    <source>
        <dbReference type="HAMAP-Rule" id="MF_02111"/>
    </source>
</evidence>
<feature type="binding site" evidence="7">
    <location>
        <position position="433"/>
    </location>
    <ligand>
        <name>ATP</name>
        <dbReference type="ChEBI" id="CHEBI:30616"/>
    </ligand>
</feature>
<evidence type="ECO:0000256" key="1">
    <source>
        <dbReference type="ARBA" id="ARBA00022598"/>
    </source>
</evidence>
<keyword evidence="3 7" id="KW-0547">Nucleotide-binding</keyword>
<comment type="pathway">
    <text evidence="7">Protein degradation; proteasomal Pup-dependent pathway.</text>
</comment>
<protein>
    <recommendedName>
        <fullName evidence="7 8">Pup--protein ligase</fullName>
        <ecNumber evidence="7 8">6.3.1.19</ecNumber>
    </recommendedName>
    <alternativeName>
        <fullName evidence="7">Proteasome accessory factor A</fullName>
    </alternativeName>
    <alternativeName>
        <fullName evidence="7">Pup-conjugating enzyme</fullName>
    </alternativeName>
</protein>
<keyword evidence="10" id="KW-1185">Reference proteome</keyword>
<dbReference type="Pfam" id="PF03136">
    <property type="entry name" value="Pup_ligase"/>
    <property type="match status" value="1"/>
</dbReference>
<evidence type="ECO:0000256" key="8">
    <source>
        <dbReference type="NCBIfam" id="TIGR03686"/>
    </source>
</evidence>
<evidence type="ECO:0000256" key="5">
    <source>
        <dbReference type="ARBA" id="ARBA00022840"/>
    </source>
</evidence>
<dbReference type="UniPathway" id="UPA00998"/>
<dbReference type="NCBIfam" id="TIGR03686">
    <property type="entry name" value="pupylate_PafA"/>
    <property type="match status" value="1"/>
</dbReference>
<comment type="miscellaneous">
    <text evidence="7">The reaction mechanism probably proceeds via the activation of Pup by phosphorylation of its C-terminal glutamate, which is then subject to nucleophilic attack by the substrate lysine, resulting in an isopeptide bond and the release of phosphate as a good leaving group.</text>
</comment>
<dbReference type="UniPathway" id="UPA00997"/>
<dbReference type="Proteomes" id="UP000540191">
    <property type="component" value="Unassembled WGS sequence"/>
</dbReference>
<evidence type="ECO:0000256" key="6">
    <source>
        <dbReference type="ARBA" id="ARBA00022842"/>
    </source>
</evidence>
<evidence type="ECO:0000313" key="9">
    <source>
        <dbReference type="EMBL" id="MBB4735256.1"/>
    </source>
</evidence>
<comment type="catalytic activity">
    <reaction evidence="7">
        <text>ATP + [prokaryotic ubiquitin-like protein]-L-glutamate + [protein]-L-lysine = ADP + phosphate + N(6)-([prokaryotic ubiquitin-like protein]-gamma-L-glutamyl)-[protein]-L-lysine.</text>
        <dbReference type="EC" id="6.3.1.19"/>
    </reaction>
</comment>
<dbReference type="EC" id="6.3.1.19" evidence="7 8"/>
<feature type="binding site" evidence="7">
    <location>
        <position position="66"/>
    </location>
    <ligand>
        <name>Mg(2+)</name>
        <dbReference type="ChEBI" id="CHEBI:18420"/>
    </ligand>
</feature>
<organism evidence="9 10">
    <name type="scientific">Micrococcus cohnii</name>
    <dbReference type="NCBI Taxonomy" id="993416"/>
    <lineage>
        <taxon>Bacteria</taxon>
        <taxon>Bacillati</taxon>
        <taxon>Actinomycetota</taxon>
        <taxon>Actinomycetes</taxon>
        <taxon>Micrococcales</taxon>
        <taxon>Micrococcaceae</taxon>
        <taxon>Micrococcus</taxon>
    </lineage>
</organism>
<feature type="binding site" evidence="7">
    <location>
        <position position="69"/>
    </location>
    <ligand>
        <name>ATP</name>
        <dbReference type="ChEBI" id="CHEBI:30616"/>
    </ligand>
</feature>
<keyword evidence="4 7" id="KW-0833">Ubl conjugation pathway</keyword>
<dbReference type="GO" id="GO:0019787">
    <property type="term" value="F:ubiquitin-like protein transferase activity"/>
    <property type="evidence" value="ECO:0007669"/>
    <property type="project" value="UniProtKB-UniRule"/>
</dbReference>
<dbReference type="GO" id="GO:0019941">
    <property type="term" value="P:modification-dependent protein catabolic process"/>
    <property type="evidence" value="ECO:0007669"/>
    <property type="project" value="UniProtKB-UniRule"/>
</dbReference>
<evidence type="ECO:0000256" key="3">
    <source>
        <dbReference type="ARBA" id="ARBA00022741"/>
    </source>
</evidence>
<comment type="similarity">
    <text evidence="7">Belongs to the Pup ligase/Pup deamidase family. Pup-conjugating enzyme subfamily.</text>
</comment>
<evidence type="ECO:0000313" key="10">
    <source>
        <dbReference type="Proteomes" id="UP000540191"/>
    </source>
</evidence>
<feature type="binding site" evidence="7">
    <location>
        <position position="56"/>
    </location>
    <ligand>
        <name>ATP</name>
        <dbReference type="ChEBI" id="CHEBI:30616"/>
    </ligand>
</feature>
<keyword evidence="2 7" id="KW-0479">Metal-binding</keyword>
<dbReference type="InterPro" id="IPR004347">
    <property type="entry name" value="Pup_ligase/deamidase"/>
</dbReference>
<feature type="binding site" evidence="7">
    <location>
        <position position="58"/>
    </location>
    <ligand>
        <name>Mg(2+)</name>
        <dbReference type="ChEBI" id="CHEBI:18420"/>
    </ligand>
</feature>
<dbReference type="GO" id="GO:0005524">
    <property type="term" value="F:ATP binding"/>
    <property type="evidence" value="ECO:0007669"/>
    <property type="project" value="UniProtKB-UniRule"/>
</dbReference>
<accession>A0A7W7M2Y4</accession>
<comment type="pathway">
    <text evidence="7">Protein modification; protein pupylation.</text>
</comment>
<reference evidence="9 10" key="1">
    <citation type="submission" date="2020-08" db="EMBL/GenBank/DDBJ databases">
        <title>Sequencing the genomes of 1000 actinobacteria strains.</title>
        <authorList>
            <person name="Klenk H.-P."/>
        </authorList>
    </citation>
    <scope>NUCLEOTIDE SEQUENCE [LARGE SCALE GENOMIC DNA]</scope>
    <source>
        <strain evidence="9 10">DSM 23974</strain>
    </source>
</reference>
<dbReference type="InterPro" id="IPR022279">
    <property type="entry name" value="Pup_ligase"/>
</dbReference>
<sequence length="474" mass="53195">MSSETRRVLGLETEYGLHHWNPEGRPLPAEEVARYLFRSIVEWGRSSNVFMPNAARLYLDVGSHPEYATAECSSLTELIAQDAAGDAMFRELAAQAEDAMSRDGIGGSVHLYRNNVDSAGNSYGSHENYLLRRGTEYRRLAESLVPFLVTRQLLVGAGRVVPGTHPSDAESSTGRAAHFAFSQRADFMEEGVSSATTRARPIINTRDEPHADPSKYRRLHVIVGDSNLAEPTHLLRFGATDLLLRMLEAGRGPRETELRHPRQAIRQISRDLTGRTAIELRSSAVTTALDLQRRYLEHAQRFVDAEGAHHDAVPRVLDLWSRTLQAVDSGDFTGIDREIDWAIKHRVLEGYRRRHGLDWDAPRLAQMDLAFHDITRGRGLFSMLRQAGQVERVVTDAQIEHAVAHAPSTTRAAVRAAFIARARERGLPYTVDWTHLKLEEHPRHALSLKDPFDTDQTCLDWLFDLIDAPVSGRS</sequence>
<evidence type="ECO:0000256" key="4">
    <source>
        <dbReference type="ARBA" id="ARBA00022786"/>
    </source>
</evidence>